<dbReference type="RefSeq" id="WP_257318181.1">
    <property type="nucleotide sequence ID" value="NZ_JANFDG010000043.1"/>
</dbReference>
<dbReference type="InterPro" id="IPR001789">
    <property type="entry name" value="Sig_transdc_resp-reg_receiver"/>
</dbReference>
<feature type="domain" description="Response regulatory" evidence="5">
    <location>
        <begin position="3"/>
        <end position="115"/>
    </location>
</feature>
<dbReference type="InterPro" id="IPR011006">
    <property type="entry name" value="CheY-like_superfamily"/>
</dbReference>
<dbReference type="PANTHER" id="PTHR44591">
    <property type="entry name" value="STRESS RESPONSE REGULATOR PROTEIN 1"/>
    <property type="match status" value="1"/>
</dbReference>
<dbReference type="PROSITE" id="PS50110">
    <property type="entry name" value="RESPONSE_REGULATORY"/>
    <property type="match status" value="1"/>
</dbReference>
<feature type="modified residue" description="4-aspartylphosphate" evidence="4">
    <location>
        <position position="52"/>
    </location>
</feature>
<dbReference type="Proteomes" id="UP001595377">
    <property type="component" value="Unassembled WGS sequence"/>
</dbReference>
<keyword evidence="1 4" id="KW-0597">Phosphoprotein</keyword>
<name>A0ABV7DJ81_9HYPH</name>
<evidence type="ECO:0000259" key="5">
    <source>
        <dbReference type="PROSITE" id="PS50110"/>
    </source>
</evidence>
<evidence type="ECO:0000256" key="3">
    <source>
        <dbReference type="ARBA" id="ARBA00023163"/>
    </source>
</evidence>
<comment type="caution">
    <text evidence="6">The sequence shown here is derived from an EMBL/GenBank/DDBJ whole genome shotgun (WGS) entry which is preliminary data.</text>
</comment>
<reference evidence="7" key="1">
    <citation type="journal article" date="2019" name="Int. J. Syst. Evol. Microbiol.">
        <title>The Global Catalogue of Microorganisms (GCM) 10K type strain sequencing project: providing services to taxonomists for standard genome sequencing and annotation.</title>
        <authorList>
            <consortium name="The Broad Institute Genomics Platform"/>
            <consortium name="The Broad Institute Genome Sequencing Center for Infectious Disease"/>
            <person name="Wu L."/>
            <person name="Ma J."/>
        </authorList>
    </citation>
    <scope>NUCLEOTIDE SEQUENCE [LARGE SCALE GENOMIC DNA]</scope>
    <source>
        <strain evidence="7">KCTC 52677</strain>
    </source>
</reference>
<evidence type="ECO:0000313" key="6">
    <source>
        <dbReference type="EMBL" id="MFC3075015.1"/>
    </source>
</evidence>
<dbReference type="PANTHER" id="PTHR44591:SF3">
    <property type="entry name" value="RESPONSE REGULATORY DOMAIN-CONTAINING PROTEIN"/>
    <property type="match status" value="1"/>
</dbReference>
<proteinExistence type="predicted"/>
<sequence length="117" mass="12779">MRKVLVVEDEVLIRLTLVDALHEAGFDVLDTGSAEHAIEIINEQTIHLLFTDIQLPGKLTGLDVAYRAAERFPDAGIIVASGRIQPASTDLPPGAKFFSKPFGFDQIIACFKAMNRA</sequence>
<dbReference type="Pfam" id="PF00072">
    <property type="entry name" value="Response_reg"/>
    <property type="match status" value="1"/>
</dbReference>
<dbReference type="InterPro" id="IPR050595">
    <property type="entry name" value="Bact_response_regulator"/>
</dbReference>
<keyword evidence="2" id="KW-0805">Transcription regulation</keyword>
<evidence type="ECO:0000256" key="4">
    <source>
        <dbReference type="PROSITE-ProRule" id="PRU00169"/>
    </source>
</evidence>
<protein>
    <submittedName>
        <fullName evidence="6">Response regulator</fullName>
    </submittedName>
</protein>
<keyword evidence="7" id="KW-1185">Reference proteome</keyword>
<dbReference type="Gene3D" id="3.40.50.2300">
    <property type="match status" value="1"/>
</dbReference>
<dbReference type="EMBL" id="JBHRSP010000031">
    <property type="protein sequence ID" value="MFC3075015.1"/>
    <property type="molecule type" value="Genomic_DNA"/>
</dbReference>
<evidence type="ECO:0000256" key="2">
    <source>
        <dbReference type="ARBA" id="ARBA00023015"/>
    </source>
</evidence>
<keyword evidence="3" id="KW-0804">Transcription</keyword>
<evidence type="ECO:0000256" key="1">
    <source>
        <dbReference type="ARBA" id="ARBA00022553"/>
    </source>
</evidence>
<organism evidence="6 7">
    <name type="scientific">Shinella pollutisoli</name>
    <dbReference type="NCBI Taxonomy" id="2250594"/>
    <lineage>
        <taxon>Bacteria</taxon>
        <taxon>Pseudomonadati</taxon>
        <taxon>Pseudomonadota</taxon>
        <taxon>Alphaproteobacteria</taxon>
        <taxon>Hyphomicrobiales</taxon>
        <taxon>Rhizobiaceae</taxon>
        <taxon>Shinella</taxon>
    </lineage>
</organism>
<evidence type="ECO:0000313" key="7">
    <source>
        <dbReference type="Proteomes" id="UP001595377"/>
    </source>
</evidence>
<accession>A0ABV7DJ81</accession>
<dbReference type="SMART" id="SM00448">
    <property type="entry name" value="REC"/>
    <property type="match status" value="1"/>
</dbReference>
<dbReference type="SUPFAM" id="SSF52172">
    <property type="entry name" value="CheY-like"/>
    <property type="match status" value="1"/>
</dbReference>
<gene>
    <name evidence="6" type="ORF">ACFOHH_18030</name>
</gene>